<dbReference type="Proteomes" id="UP000626844">
    <property type="component" value="Unassembled WGS sequence"/>
</dbReference>
<evidence type="ECO:0000259" key="6">
    <source>
        <dbReference type="SMART" id="SM00983"/>
    </source>
</evidence>
<dbReference type="RefSeq" id="WP_191157158.1">
    <property type="nucleotide sequence ID" value="NZ_JACXAI010000006.1"/>
</dbReference>
<evidence type="ECO:0000313" key="7">
    <source>
        <dbReference type="EMBL" id="MBD1380002.1"/>
    </source>
</evidence>
<dbReference type="InterPro" id="IPR036371">
    <property type="entry name" value="TPK_B1-bd_sf"/>
</dbReference>
<dbReference type="InterPro" id="IPR036759">
    <property type="entry name" value="TPK_catalytic_sf"/>
</dbReference>
<dbReference type="NCBIfam" id="TIGR01378">
    <property type="entry name" value="thi_PPkinase"/>
    <property type="match status" value="1"/>
</dbReference>
<dbReference type="SMART" id="SM00983">
    <property type="entry name" value="TPK_B1_binding"/>
    <property type="match status" value="1"/>
</dbReference>
<dbReference type="PANTHER" id="PTHR41299:SF1">
    <property type="entry name" value="THIAMINE PYROPHOSPHOKINASE"/>
    <property type="match status" value="1"/>
</dbReference>
<evidence type="ECO:0000313" key="8">
    <source>
        <dbReference type="Proteomes" id="UP000626844"/>
    </source>
</evidence>
<evidence type="ECO:0000256" key="4">
    <source>
        <dbReference type="ARBA" id="ARBA00022840"/>
    </source>
</evidence>
<dbReference type="SUPFAM" id="SSF63862">
    <property type="entry name" value="Thiamin pyrophosphokinase, substrate-binding domain"/>
    <property type="match status" value="1"/>
</dbReference>
<organism evidence="7 8">
    <name type="scientific">Metabacillus arenae</name>
    <dbReference type="NCBI Taxonomy" id="2771434"/>
    <lineage>
        <taxon>Bacteria</taxon>
        <taxon>Bacillati</taxon>
        <taxon>Bacillota</taxon>
        <taxon>Bacilli</taxon>
        <taxon>Bacillales</taxon>
        <taxon>Bacillaceae</taxon>
        <taxon>Metabacillus</taxon>
    </lineage>
</organism>
<keyword evidence="4" id="KW-0067">ATP-binding</keyword>
<dbReference type="GO" id="GO:0016301">
    <property type="term" value="F:kinase activity"/>
    <property type="evidence" value="ECO:0007669"/>
    <property type="project" value="UniProtKB-KW"/>
</dbReference>
<dbReference type="GO" id="GO:0030975">
    <property type="term" value="F:thiamine binding"/>
    <property type="evidence" value="ECO:0007669"/>
    <property type="project" value="InterPro"/>
</dbReference>
<comment type="caution">
    <text evidence="7">The sequence shown here is derived from an EMBL/GenBank/DDBJ whole genome shotgun (WGS) entry which is preliminary data.</text>
</comment>
<reference evidence="7" key="1">
    <citation type="submission" date="2020-09" db="EMBL/GenBank/DDBJ databases">
        <title>A novel bacterium of genus Bacillus, isolated from South China Sea.</title>
        <authorList>
            <person name="Huang H."/>
            <person name="Mo K."/>
            <person name="Hu Y."/>
        </authorList>
    </citation>
    <scope>NUCLEOTIDE SEQUENCE</scope>
    <source>
        <strain evidence="7">IB182487</strain>
    </source>
</reference>
<dbReference type="AlphaFoldDB" id="A0A926N9J0"/>
<dbReference type="EMBL" id="JACXAI010000006">
    <property type="protein sequence ID" value="MBD1380002.1"/>
    <property type="molecule type" value="Genomic_DNA"/>
</dbReference>
<dbReference type="GO" id="GO:0006772">
    <property type="term" value="P:thiamine metabolic process"/>
    <property type="evidence" value="ECO:0007669"/>
    <property type="project" value="UniProtKB-UniRule"/>
</dbReference>
<dbReference type="GO" id="GO:0004788">
    <property type="term" value="F:thiamine diphosphokinase activity"/>
    <property type="evidence" value="ECO:0007669"/>
    <property type="project" value="UniProtKB-UniRule"/>
</dbReference>
<dbReference type="Gene3D" id="3.40.50.10240">
    <property type="entry name" value="Thiamin pyrophosphokinase, catalytic domain"/>
    <property type="match status" value="1"/>
</dbReference>
<keyword evidence="2" id="KW-0547">Nucleotide-binding</keyword>
<dbReference type="EC" id="2.7.6.2" evidence="5"/>
<dbReference type="GO" id="GO:0009229">
    <property type="term" value="P:thiamine diphosphate biosynthetic process"/>
    <property type="evidence" value="ECO:0007669"/>
    <property type="project" value="InterPro"/>
</dbReference>
<dbReference type="Pfam" id="PF04265">
    <property type="entry name" value="TPK_B1_binding"/>
    <property type="match status" value="1"/>
</dbReference>
<evidence type="ECO:0000256" key="2">
    <source>
        <dbReference type="ARBA" id="ARBA00022741"/>
    </source>
</evidence>
<dbReference type="CDD" id="cd07995">
    <property type="entry name" value="TPK"/>
    <property type="match status" value="1"/>
</dbReference>
<dbReference type="GO" id="GO:0005524">
    <property type="term" value="F:ATP binding"/>
    <property type="evidence" value="ECO:0007669"/>
    <property type="project" value="UniProtKB-KW"/>
</dbReference>
<keyword evidence="3" id="KW-0418">Kinase</keyword>
<dbReference type="PANTHER" id="PTHR41299">
    <property type="entry name" value="THIAMINE PYROPHOSPHOKINASE"/>
    <property type="match status" value="1"/>
</dbReference>
<keyword evidence="8" id="KW-1185">Reference proteome</keyword>
<feature type="domain" description="Thiamin pyrophosphokinase thiamin-binding" evidence="6">
    <location>
        <begin position="144"/>
        <end position="208"/>
    </location>
</feature>
<gene>
    <name evidence="7" type="ORF">IC621_07165</name>
</gene>
<evidence type="ECO:0000256" key="5">
    <source>
        <dbReference type="NCBIfam" id="TIGR01378"/>
    </source>
</evidence>
<dbReference type="InterPro" id="IPR007373">
    <property type="entry name" value="Thiamin_PyroPKinase_B1-bd"/>
</dbReference>
<evidence type="ECO:0000256" key="3">
    <source>
        <dbReference type="ARBA" id="ARBA00022777"/>
    </source>
</evidence>
<dbReference type="InterPro" id="IPR007371">
    <property type="entry name" value="TPK_catalytic"/>
</dbReference>
<dbReference type="Pfam" id="PF04263">
    <property type="entry name" value="TPK_catalytic"/>
    <property type="match status" value="1"/>
</dbReference>
<dbReference type="InterPro" id="IPR053149">
    <property type="entry name" value="TPK"/>
</dbReference>
<protein>
    <recommendedName>
        <fullName evidence="5">Thiamine diphosphokinase</fullName>
        <ecNumber evidence="5">2.7.6.2</ecNumber>
    </recommendedName>
</protein>
<proteinExistence type="predicted"/>
<keyword evidence="1 7" id="KW-0808">Transferase</keyword>
<sequence length="214" mass="24169">MKKINLVAGGPSYLLPELGDYHDSHSTWVGIDKGAVYLLEQGIIPHIAFGDFDSVTIEEKLFLDNHSVKLTTFQAEKDATDTELALSWAIKQNPNLIRIFGATGGRLDHLLANLHIMKRFYNKNIQIKLIDRYNQAEVFLPDCYKVDKKEEYKYISFIPISEEVSGITLTGFKYPLNNCHIQLGSTLCISNELIHAQGTFSFTSGILLMIRSKD</sequence>
<dbReference type="SUPFAM" id="SSF63999">
    <property type="entry name" value="Thiamin pyrophosphokinase, catalytic domain"/>
    <property type="match status" value="1"/>
</dbReference>
<evidence type="ECO:0000256" key="1">
    <source>
        <dbReference type="ARBA" id="ARBA00022679"/>
    </source>
</evidence>
<name>A0A926N9J0_9BACI</name>
<dbReference type="InterPro" id="IPR006282">
    <property type="entry name" value="Thi_PPkinase"/>
</dbReference>
<accession>A0A926N9J0</accession>